<dbReference type="Proteomes" id="UP000886101">
    <property type="component" value="Unassembled WGS sequence"/>
</dbReference>
<protein>
    <submittedName>
        <fullName evidence="2">Baseplate protein</fullName>
    </submittedName>
</protein>
<comment type="caution">
    <text evidence="2">The sequence shown here is derived from an EMBL/GenBank/DDBJ whole genome shotgun (WGS) entry which is preliminary data.</text>
</comment>
<dbReference type="AlphaFoldDB" id="A0A7V5U2D4"/>
<dbReference type="InterPro" id="IPR007048">
    <property type="entry name" value="IraD/Gp25-like"/>
</dbReference>
<evidence type="ECO:0000259" key="1">
    <source>
        <dbReference type="Pfam" id="PF04965"/>
    </source>
</evidence>
<sequence length="131" mass="14920">MEKDFLGKGLAHPLSLDAEGRLKLLSGEESIAQSIRLILKTRPGERPVHPDFGCGIDDFLFGPLNAGVLSQLENRVAEALRRFEPRIIVEEVKARVADRGPEGRLQVEITYRIRRTNSRHNLVYPFFLEER</sequence>
<dbReference type="Gene3D" id="3.10.450.40">
    <property type="match status" value="1"/>
</dbReference>
<name>A0A7V5U2D4_9BACT</name>
<organism evidence="2">
    <name type="scientific">Thermodesulfatator atlanticus</name>
    <dbReference type="NCBI Taxonomy" id="501497"/>
    <lineage>
        <taxon>Bacteria</taxon>
        <taxon>Pseudomonadati</taxon>
        <taxon>Thermodesulfobacteriota</taxon>
        <taxon>Thermodesulfobacteria</taxon>
        <taxon>Thermodesulfobacteriales</taxon>
        <taxon>Thermodesulfatatoraceae</taxon>
        <taxon>Thermodesulfatator</taxon>
    </lineage>
</organism>
<proteinExistence type="predicted"/>
<dbReference type="SUPFAM" id="SSF160719">
    <property type="entry name" value="gpW/gp25-like"/>
    <property type="match status" value="1"/>
</dbReference>
<dbReference type="Pfam" id="PF04965">
    <property type="entry name" value="GPW_gp25"/>
    <property type="match status" value="1"/>
</dbReference>
<feature type="domain" description="IraD/Gp25-like" evidence="1">
    <location>
        <begin position="26"/>
        <end position="117"/>
    </location>
</feature>
<gene>
    <name evidence="2" type="ORF">ENJ96_04205</name>
</gene>
<accession>A0A7V5U2D4</accession>
<dbReference type="EMBL" id="DROK01000126">
    <property type="protein sequence ID" value="HHI97034.1"/>
    <property type="molecule type" value="Genomic_DNA"/>
</dbReference>
<evidence type="ECO:0000313" key="2">
    <source>
        <dbReference type="EMBL" id="HHI97034.1"/>
    </source>
</evidence>
<reference evidence="2" key="1">
    <citation type="journal article" date="2020" name="mSystems">
        <title>Genome- and Community-Level Interaction Insights into Carbon Utilization and Element Cycling Functions of Hydrothermarchaeota in Hydrothermal Sediment.</title>
        <authorList>
            <person name="Zhou Z."/>
            <person name="Liu Y."/>
            <person name="Xu W."/>
            <person name="Pan J."/>
            <person name="Luo Z.H."/>
            <person name="Li M."/>
        </authorList>
    </citation>
    <scope>NUCLEOTIDE SEQUENCE [LARGE SCALE GENOMIC DNA]</scope>
    <source>
        <strain evidence="2">HyVt-533</strain>
    </source>
</reference>